<accession>A0A0K1EBX9</accession>
<dbReference type="NCBIfam" id="TIGR00503">
    <property type="entry name" value="prfC"/>
    <property type="match status" value="1"/>
</dbReference>
<dbReference type="InterPro" id="IPR035647">
    <property type="entry name" value="EFG_III/V"/>
</dbReference>
<dbReference type="GO" id="GO:0005525">
    <property type="term" value="F:GTP binding"/>
    <property type="evidence" value="ECO:0007669"/>
    <property type="project" value="UniProtKB-UniRule"/>
</dbReference>
<keyword evidence="11" id="KW-1185">Reference proteome</keyword>
<dbReference type="RefSeq" id="WP_050430624.1">
    <property type="nucleotide sequence ID" value="NZ_CP012159.1"/>
</dbReference>
<dbReference type="CDD" id="cd03689">
    <property type="entry name" value="RF3_II"/>
    <property type="match status" value="1"/>
</dbReference>
<evidence type="ECO:0000313" key="11">
    <source>
        <dbReference type="Proteomes" id="UP000067626"/>
    </source>
</evidence>
<proteinExistence type="inferred from homology"/>
<feature type="binding site" evidence="8">
    <location>
        <begin position="21"/>
        <end position="28"/>
    </location>
    <ligand>
        <name>GTP</name>
        <dbReference type="ChEBI" id="CHEBI:37565"/>
    </ligand>
</feature>
<evidence type="ECO:0000256" key="7">
    <source>
        <dbReference type="ARBA" id="ARBA00073639"/>
    </source>
</evidence>
<dbReference type="PRINTS" id="PR00315">
    <property type="entry name" value="ELONGATNFCT"/>
</dbReference>
<dbReference type="Pfam" id="PF22042">
    <property type="entry name" value="EF-G_D2"/>
    <property type="match status" value="1"/>
</dbReference>
<evidence type="ECO:0000256" key="4">
    <source>
        <dbReference type="ARBA" id="ARBA00022741"/>
    </source>
</evidence>
<evidence type="ECO:0000256" key="3">
    <source>
        <dbReference type="ARBA" id="ARBA00022490"/>
    </source>
</evidence>
<sequence length="535" mass="59964">MSDSTLLAREIARRKTFAIISHPDAGKTTLTEKLLLYGGAIQMAGAVKAKKARAHAVSDWMEMERERGISIVSSVLQFPYKGRQLNLVDCPGHADFSEDTYRALMATDAAIMLLDSAKGVEMQTKKLFRVCKLRQMPIFTFVNKMDRPGRDPFELIGEVEEVLGIGVYPVTWPIHASGKFRGVYHRELKQVFLFELVAHGAEIAPMEATTLDAPHLLEALGEEAVKQLRDDVELLEAAGDALDRDRLARGEVTPMFFGSALTNFGLPQFLDAFIELMPLPAPRNSDKGLIEPTDERFTAFVFKIQANMDRQHRDRLAFLRVCSGRYERGMKVRHVRTGREVRLTNPVQFMAQERTVVDDGYAGDIIGMFDPGLYLIGDTICTGSPVAYEPLPQFPPEHFARMAILDPMKRKQLKKGLEQLGQEGSIQLFRPPEGREGEAIVGTVGELQFDVVKARLAAEYGVDVRVERLSFSFARWVEGDTLPLAELENQLYGYGALDIRDNPVVLFKGDWQLESCVKAFPKTRFLELGNSITHV</sequence>
<dbReference type="OrthoDB" id="9801591at2"/>
<dbReference type="HAMAP" id="MF_00072">
    <property type="entry name" value="Rel_fac_3"/>
    <property type="match status" value="1"/>
</dbReference>
<dbReference type="GO" id="GO:0016150">
    <property type="term" value="F:translation release factor activity, codon nonspecific"/>
    <property type="evidence" value="ECO:0007669"/>
    <property type="project" value="TreeGrafter"/>
</dbReference>
<dbReference type="KEGG" id="ccro:CMC5_025420"/>
<dbReference type="STRING" id="52.CMC5_025420"/>
<name>A0A0K1EBX9_CHOCO</name>
<comment type="subcellular location">
    <subcellularLocation>
        <location evidence="1 8">Cytoplasm</location>
    </subcellularLocation>
</comment>
<dbReference type="Pfam" id="PF16658">
    <property type="entry name" value="RF3_C"/>
    <property type="match status" value="1"/>
</dbReference>
<evidence type="ECO:0000256" key="1">
    <source>
        <dbReference type="ARBA" id="ARBA00004496"/>
    </source>
</evidence>
<feature type="binding site" evidence="8">
    <location>
        <begin position="143"/>
        <end position="146"/>
    </location>
    <ligand>
        <name>GTP</name>
        <dbReference type="ChEBI" id="CHEBI:37565"/>
    </ligand>
</feature>
<evidence type="ECO:0000256" key="6">
    <source>
        <dbReference type="ARBA" id="ARBA00023134"/>
    </source>
</evidence>
<keyword evidence="5 8" id="KW-0648">Protein biosynthesis</keyword>
<dbReference type="Gene3D" id="3.40.50.300">
    <property type="entry name" value="P-loop containing nucleotide triphosphate hydrolases"/>
    <property type="match status" value="1"/>
</dbReference>
<dbReference type="Pfam" id="PF00009">
    <property type="entry name" value="GTP_EFTU"/>
    <property type="match status" value="1"/>
</dbReference>
<dbReference type="PROSITE" id="PS00301">
    <property type="entry name" value="G_TR_1"/>
    <property type="match status" value="1"/>
</dbReference>
<protein>
    <recommendedName>
        <fullName evidence="7 8">Peptide chain release factor 3</fullName>
        <shortName evidence="8">RF-3</shortName>
    </recommendedName>
</protein>
<dbReference type="InterPro" id="IPR041732">
    <property type="entry name" value="RF3_GTP-bd"/>
</dbReference>
<dbReference type="PANTHER" id="PTHR43556">
    <property type="entry name" value="PEPTIDE CHAIN RELEASE FACTOR RF3"/>
    <property type="match status" value="1"/>
</dbReference>
<dbReference type="GO" id="GO:0016149">
    <property type="term" value="F:translation release factor activity, codon specific"/>
    <property type="evidence" value="ECO:0007669"/>
    <property type="project" value="UniProtKB-UniRule"/>
</dbReference>
<dbReference type="SUPFAM" id="SSF52540">
    <property type="entry name" value="P-loop containing nucleoside triphosphate hydrolases"/>
    <property type="match status" value="1"/>
</dbReference>
<dbReference type="InterPro" id="IPR000795">
    <property type="entry name" value="T_Tr_GTP-bd_dom"/>
</dbReference>
<dbReference type="FunFam" id="3.40.50.300:FF:000542">
    <property type="entry name" value="Peptide chain release factor 3"/>
    <property type="match status" value="1"/>
</dbReference>
<dbReference type="InterPro" id="IPR004548">
    <property type="entry name" value="PrfC"/>
</dbReference>
<dbReference type="SUPFAM" id="SSF50447">
    <property type="entry name" value="Translation proteins"/>
    <property type="match status" value="1"/>
</dbReference>
<comment type="function">
    <text evidence="8">Increases the formation of ribosomal termination complexes and stimulates activities of RF-1 and RF-2. It binds guanine nucleotides and has strong preference for UGA stop codons. It may interact directly with the ribosome. The stimulation of RF-1 and RF-2 is significantly reduced by GTP and GDP, but not by GMP.</text>
</comment>
<dbReference type="Gene3D" id="3.30.70.3280">
    <property type="entry name" value="Peptide chain release factor 3, domain III"/>
    <property type="match status" value="1"/>
</dbReference>
<dbReference type="PATRIC" id="fig|52.7.peg.2765"/>
<keyword evidence="3 8" id="KW-0963">Cytoplasm</keyword>
<dbReference type="GO" id="GO:0006449">
    <property type="term" value="P:regulation of translational termination"/>
    <property type="evidence" value="ECO:0007669"/>
    <property type="project" value="UniProtKB-UniRule"/>
</dbReference>
<reference evidence="10 11" key="1">
    <citation type="submission" date="2015-07" db="EMBL/GenBank/DDBJ databases">
        <title>Genome analysis of myxobacterium Chondromyces crocatus Cm c5 reveals a high potential for natural compound synthesis and the genetic basis for the loss of fruiting body formation.</title>
        <authorList>
            <person name="Zaburannyi N."/>
            <person name="Bunk B."/>
            <person name="Maier J."/>
            <person name="Overmann J."/>
            <person name="Mueller R."/>
        </authorList>
    </citation>
    <scope>NUCLEOTIDE SEQUENCE [LARGE SCALE GENOMIC DNA]</scope>
    <source>
        <strain evidence="10 11">Cm c5</strain>
    </source>
</reference>
<keyword evidence="4 8" id="KW-0547">Nucleotide-binding</keyword>
<dbReference type="NCBIfam" id="NF001964">
    <property type="entry name" value="PRK00741.1"/>
    <property type="match status" value="1"/>
</dbReference>
<dbReference type="GO" id="GO:0005829">
    <property type="term" value="C:cytosol"/>
    <property type="evidence" value="ECO:0007669"/>
    <property type="project" value="TreeGrafter"/>
</dbReference>
<dbReference type="Gene3D" id="2.40.30.10">
    <property type="entry name" value="Translation factors"/>
    <property type="match status" value="1"/>
</dbReference>
<dbReference type="InterPro" id="IPR053905">
    <property type="entry name" value="EF-G-like_DII"/>
</dbReference>
<dbReference type="SUPFAM" id="SSF54980">
    <property type="entry name" value="EF-G C-terminal domain-like"/>
    <property type="match status" value="1"/>
</dbReference>
<keyword evidence="6 8" id="KW-0342">GTP-binding</keyword>
<comment type="similarity">
    <text evidence="2 8">Belongs to the TRAFAC class translation factor GTPase superfamily. Classic translation factor GTPase family. PrfC subfamily.</text>
</comment>
<dbReference type="InterPro" id="IPR009000">
    <property type="entry name" value="Transl_B-barrel_sf"/>
</dbReference>
<evidence type="ECO:0000256" key="2">
    <source>
        <dbReference type="ARBA" id="ARBA00009978"/>
    </source>
</evidence>
<evidence type="ECO:0000256" key="5">
    <source>
        <dbReference type="ARBA" id="ARBA00022917"/>
    </source>
</evidence>
<dbReference type="Proteomes" id="UP000067626">
    <property type="component" value="Chromosome"/>
</dbReference>
<dbReference type="EMBL" id="CP012159">
    <property type="protein sequence ID" value="AKT38396.1"/>
    <property type="molecule type" value="Genomic_DNA"/>
</dbReference>
<evidence type="ECO:0000256" key="8">
    <source>
        <dbReference type="HAMAP-Rule" id="MF_00072"/>
    </source>
</evidence>
<dbReference type="FunFam" id="3.30.70.3280:FF:000001">
    <property type="entry name" value="Peptide chain release factor 3"/>
    <property type="match status" value="1"/>
</dbReference>
<dbReference type="InterPro" id="IPR038467">
    <property type="entry name" value="RF3_dom_3_sf"/>
</dbReference>
<dbReference type="GO" id="GO:0003924">
    <property type="term" value="F:GTPase activity"/>
    <property type="evidence" value="ECO:0007669"/>
    <property type="project" value="InterPro"/>
</dbReference>
<dbReference type="NCBIfam" id="TIGR00231">
    <property type="entry name" value="small_GTP"/>
    <property type="match status" value="1"/>
</dbReference>
<dbReference type="InterPro" id="IPR031157">
    <property type="entry name" value="G_TR_CS"/>
</dbReference>
<dbReference type="InterPro" id="IPR005225">
    <property type="entry name" value="Small_GTP-bd"/>
</dbReference>
<feature type="domain" description="Tr-type G" evidence="9">
    <location>
        <begin position="12"/>
        <end position="283"/>
    </location>
</feature>
<dbReference type="InterPro" id="IPR027417">
    <property type="entry name" value="P-loop_NTPase"/>
</dbReference>
<dbReference type="CDD" id="cd04169">
    <property type="entry name" value="RF3"/>
    <property type="match status" value="1"/>
</dbReference>
<dbReference type="PROSITE" id="PS51722">
    <property type="entry name" value="G_TR_2"/>
    <property type="match status" value="1"/>
</dbReference>
<gene>
    <name evidence="8 10" type="primary">prfC</name>
    <name evidence="10" type="ORF">CMC5_025420</name>
</gene>
<dbReference type="PANTHER" id="PTHR43556:SF2">
    <property type="entry name" value="PEPTIDE CHAIN RELEASE FACTOR RF3"/>
    <property type="match status" value="1"/>
</dbReference>
<organism evidence="10 11">
    <name type="scientific">Chondromyces crocatus</name>
    <dbReference type="NCBI Taxonomy" id="52"/>
    <lineage>
        <taxon>Bacteria</taxon>
        <taxon>Pseudomonadati</taxon>
        <taxon>Myxococcota</taxon>
        <taxon>Polyangia</taxon>
        <taxon>Polyangiales</taxon>
        <taxon>Polyangiaceae</taxon>
        <taxon>Chondromyces</taxon>
    </lineage>
</organism>
<dbReference type="AlphaFoldDB" id="A0A0K1EBX9"/>
<dbReference type="InterPro" id="IPR032090">
    <property type="entry name" value="RF3_C"/>
</dbReference>
<comment type="caution">
    <text evidence="8">Lacks conserved residue(s) required for the propagation of feature annotation.</text>
</comment>
<evidence type="ECO:0000259" key="9">
    <source>
        <dbReference type="PROSITE" id="PS51722"/>
    </source>
</evidence>
<evidence type="ECO:0000313" key="10">
    <source>
        <dbReference type="EMBL" id="AKT38396.1"/>
    </source>
</evidence>